<organism evidence="12 13">
    <name type="scientific">Tripterygium wilfordii</name>
    <name type="common">Thunder God vine</name>
    <dbReference type="NCBI Taxonomy" id="458696"/>
    <lineage>
        <taxon>Eukaryota</taxon>
        <taxon>Viridiplantae</taxon>
        <taxon>Streptophyta</taxon>
        <taxon>Embryophyta</taxon>
        <taxon>Tracheophyta</taxon>
        <taxon>Spermatophyta</taxon>
        <taxon>Magnoliopsida</taxon>
        <taxon>eudicotyledons</taxon>
        <taxon>Gunneridae</taxon>
        <taxon>Pentapetalae</taxon>
        <taxon>rosids</taxon>
        <taxon>fabids</taxon>
        <taxon>Celastrales</taxon>
        <taxon>Celastraceae</taxon>
        <taxon>Tripterygium</taxon>
    </lineage>
</organism>
<dbReference type="InParanoid" id="A0A7J7CNT7"/>
<dbReference type="GO" id="GO:0008422">
    <property type="term" value="F:beta-glucosidase activity"/>
    <property type="evidence" value="ECO:0007669"/>
    <property type="project" value="UniProtKB-EC"/>
</dbReference>
<reference evidence="12 13" key="1">
    <citation type="journal article" date="2020" name="Nat. Commun.">
        <title>Genome of Tripterygium wilfordii and identification of cytochrome P450 involved in triptolide biosynthesis.</title>
        <authorList>
            <person name="Tu L."/>
            <person name="Su P."/>
            <person name="Zhang Z."/>
            <person name="Gao L."/>
            <person name="Wang J."/>
            <person name="Hu T."/>
            <person name="Zhou J."/>
            <person name="Zhang Y."/>
            <person name="Zhao Y."/>
            <person name="Liu Y."/>
            <person name="Song Y."/>
            <person name="Tong Y."/>
            <person name="Lu Y."/>
            <person name="Yang J."/>
            <person name="Xu C."/>
            <person name="Jia M."/>
            <person name="Peters R.J."/>
            <person name="Huang L."/>
            <person name="Gao W."/>
        </authorList>
    </citation>
    <scope>NUCLEOTIDE SEQUENCE [LARGE SCALE GENOMIC DNA]</scope>
    <source>
        <strain evidence="13">cv. XIE 37</strain>
        <tissue evidence="12">Leaf</tissue>
    </source>
</reference>
<dbReference type="InterPro" id="IPR033132">
    <property type="entry name" value="GH_1_N_CS"/>
</dbReference>
<evidence type="ECO:0000313" key="13">
    <source>
        <dbReference type="Proteomes" id="UP000593562"/>
    </source>
</evidence>
<dbReference type="FunFam" id="3.20.20.80:FF:000294">
    <property type="entry name" value="Beta-glucosidase 11"/>
    <property type="match status" value="1"/>
</dbReference>
<keyword evidence="10" id="KW-0472">Membrane</keyword>
<evidence type="ECO:0000256" key="6">
    <source>
        <dbReference type="ARBA" id="ARBA00023157"/>
    </source>
</evidence>
<evidence type="ECO:0000256" key="7">
    <source>
        <dbReference type="ARBA" id="ARBA00023180"/>
    </source>
</evidence>
<evidence type="ECO:0000256" key="1">
    <source>
        <dbReference type="ARBA" id="ARBA00000448"/>
    </source>
</evidence>
<keyword evidence="4 11" id="KW-0732">Signal</keyword>
<comment type="similarity">
    <text evidence="2 9">Belongs to the glycosyl hydrolase 1 family.</text>
</comment>
<gene>
    <name evidence="12" type="ORF">HS088_TW15G01266</name>
</gene>
<keyword evidence="10" id="KW-1133">Transmembrane helix</keyword>
<evidence type="ECO:0000256" key="9">
    <source>
        <dbReference type="RuleBase" id="RU003690"/>
    </source>
</evidence>
<dbReference type="GO" id="GO:0005975">
    <property type="term" value="P:carbohydrate metabolic process"/>
    <property type="evidence" value="ECO:0007669"/>
    <property type="project" value="InterPro"/>
</dbReference>
<evidence type="ECO:0000256" key="5">
    <source>
        <dbReference type="ARBA" id="ARBA00022801"/>
    </source>
</evidence>
<keyword evidence="5" id="KW-0378">Hydrolase</keyword>
<keyword evidence="13" id="KW-1185">Reference proteome</keyword>
<dbReference type="AlphaFoldDB" id="A0A7J7CNT7"/>
<feature type="transmembrane region" description="Helical" evidence="10">
    <location>
        <begin position="296"/>
        <end position="322"/>
    </location>
</feature>
<evidence type="ECO:0000256" key="11">
    <source>
        <dbReference type="SAM" id="SignalP"/>
    </source>
</evidence>
<sequence length="346" mass="38674">MAMQNLFYLLLLGSIAIVVSGSESNDSTASCNRSSFPAGFIFGTASAAYQYEGAARVGGRGPSIWDYFTHKYPEKIVDGSSGDLANDQYHRYKEDVGIMKEMGLDAYRFSISWSRIFPNGKRSGGVNKEGIQYYNSLINELLAHGLQPFVTLFHGDLPQALEEEYGGFLSPRIVEHFRDYVETCFKHFGDRVKHWITQSEPWSYSGGGYATGMYPPLRCSAWQQMNCTGGDTATEPYLVAHNMLLAHAAAVSLYRQRYQAPQKGVIGITLVSKWMVPNSNATHDKRAALRALDFMFGWYITHPLLLISSFLALTSLRIAIFFPSGKSQWISLTFVSVEWLALQKSS</sequence>
<feature type="chain" id="PRO_5029904264" description="beta-glucosidase" evidence="11">
    <location>
        <begin position="22"/>
        <end position="346"/>
    </location>
</feature>
<keyword evidence="8" id="KW-0326">Glycosidase</keyword>
<protein>
    <recommendedName>
        <fullName evidence="3">beta-glucosidase</fullName>
        <ecNumber evidence="3">3.2.1.21</ecNumber>
    </recommendedName>
</protein>
<dbReference type="Gene3D" id="3.20.20.80">
    <property type="entry name" value="Glycosidases"/>
    <property type="match status" value="1"/>
</dbReference>
<dbReference type="EMBL" id="JAAARO010000015">
    <property type="protein sequence ID" value="KAF5735750.1"/>
    <property type="molecule type" value="Genomic_DNA"/>
</dbReference>
<proteinExistence type="inferred from homology"/>
<evidence type="ECO:0000256" key="4">
    <source>
        <dbReference type="ARBA" id="ARBA00022729"/>
    </source>
</evidence>
<dbReference type="PROSITE" id="PS00653">
    <property type="entry name" value="GLYCOSYL_HYDROL_F1_2"/>
    <property type="match status" value="1"/>
</dbReference>
<accession>A0A7J7CNT7</accession>
<dbReference type="PANTHER" id="PTHR10353">
    <property type="entry name" value="GLYCOSYL HYDROLASE"/>
    <property type="match status" value="1"/>
</dbReference>
<evidence type="ECO:0000256" key="3">
    <source>
        <dbReference type="ARBA" id="ARBA00012744"/>
    </source>
</evidence>
<dbReference type="InterPro" id="IPR017853">
    <property type="entry name" value="GH"/>
</dbReference>
<keyword evidence="6" id="KW-1015">Disulfide bond</keyword>
<dbReference type="Proteomes" id="UP000593562">
    <property type="component" value="Unassembled WGS sequence"/>
</dbReference>
<dbReference type="InterPro" id="IPR001360">
    <property type="entry name" value="Glyco_hydro_1"/>
</dbReference>
<evidence type="ECO:0000313" key="12">
    <source>
        <dbReference type="EMBL" id="KAF5735750.1"/>
    </source>
</evidence>
<keyword evidence="7" id="KW-0325">Glycoprotein</keyword>
<keyword evidence="10" id="KW-0812">Transmembrane</keyword>
<feature type="signal peptide" evidence="11">
    <location>
        <begin position="1"/>
        <end position="21"/>
    </location>
</feature>
<dbReference type="Pfam" id="PF00232">
    <property type="entry name" value="Glyco_hydro_1"/>
    <property type="match status" value="1"/>
</dbReference>
<dbReference type="PANTHER" id="PTHR10353:SF137">
    <property type="entry name" value="MYROSINASE 3-RELATED"/>
    <property type="match status" value="1"/>
</dbReference>
<dbReference type="SUPFAM" id="SSF51445">
    <property type="entry name" value="(Trans)glycosidases"/>
    <property type="match status" value="1"/>
</dbReference>
<evidence type="ECO:0000256" key="10">
    <source>
        <dbReference type="SAM" id="Phobius"/>
    </source>
</evidence>
<comment type="catalytic activity">
    <reaction evidence="1">
        <text>Hydrolysis of terminal, non-reducing beta-D-glucosyl residues with release of beta-D-glucose.</text>
        <dbReference type="EC" id="3.2.1.21"/>
    </reaction>
</comment>
<dbReference type="EC" id="3.2.1.21" evidence="3"/>
<comment type="caution">
    <text evidence="12">The sequence shown here is derived from an EMBL/GenBank/DDBJ whole genome shotgun (WGS) entry which is preliminary data.</text>
</comment>
<name>A0A7J7CNT7_TRIWF</name>
<evidence type="ECO:0000256" key="2">
    <source>
        <dbReference type="ARBA" id="ARBA00010838"/>
    </source>
</evidence>
<evidence type="ECO:0000256" key="8">
    <source>
        <dbReference type="ARBA" id="ARBA00023295"/>
    </source>
</evidence>